<dbReference type="EMBL" id="HBDX01002498">
    <property type="protein sequence ID" value="CAD8221429.1"/>
    <property type="molecule type" value="Transcribed_RNA"/>
</dbReference>
<name>A0A7R9T100_9CHLO</name>
<gene>
    <name evidence="1" type="ORF">OLUC0939_LOCUS2149</name>
</gene>
<sequence length="266" mass="29966">MAHDADDGDVVRLNALLSKWREPKMQRVLPRLVIPDATNRANSGVSLEHAHGIAMSICEDGFNENHDVPVVVRERARDMLKSDAYRRWEAFSRANARVLPEVSARTWASRRWAYATLGSSHLNLALKLIEYDVPSVFERRWERSRRIRYGDALTRDAGLREAIVNGLPSVVLRSETPPEARREISLMLNRAEDVGFRINERGEAVRVRDGGDEIKELTVFEALSRTLDSEELSSLARIKYGLDLDDAEAGYVADAAANTASLRSRL</sequence>
<dbReference type="AlphaFoldDB" id="A0A7R9T100"/>
<evidence type="ECO:0000313" key="1">
    <source>
        <dbReference type="EMBL" id="CAD8221429.1"/>
    </source>
</evidence>
<reference evidence="1" key="1">
    <citation type="submission" date="2021-01" db="EMBL/GenBank/DDBJ databases">
        <authorList>
            <person name="Corre E."/>
            <person name="Pelletier E."/>
            <person name="Niang G."/>
            <person name="Scheremetjew M."/>
            <person name="Finn R."/>
            <person name="Kale V."/>
            <person name="Holt S."/>
            <person name="Cochrane G."/>
            <person name="Meng A."/>
            <person name="Brown T."/>
            <person name="Cohen L."/>
        </authorList>
    </citation>
    <scope>NUCLEOTIDE SEQUENCE</scope>
    <source>
        <strain evidence="1">Clade-A-BCC118000</strain>
    </source>
</reference>
<accession>A0A7R9T100</accession>
<protein>
    <submittedName>
        <fullName evidence="1">Uncharacterized protein</fullName>
    </submittedName>
</protein>
<organism evidence="1">
    <name type="scientific">Ostreococcus sp. 'lucimarinus'</name>
    <dbReference type="NCBI Taxonomy" id="242159"/>
    <lineage>
        <taxon>Eukaryota</taxon>
        <taxon>Viridiplantae</taxon>
        <taxon>Chlorophyta</taxon>
        <taxon>Mamiellophyceae</taxon>
        <taxon>Mamiellales</taxon>
        <taxon>Bathycoccaceae</taxon>
        <taxon>Ostreococcus</taxon>
    </lineage>
</organism>
<proteinExistence type="predicted"/>